<keyword evidence="3" id="KW-1185">Reference proteome</keyword>
<dbReference type="Gene3D" id="3.40.50.150">
    <property type="entry name" value="Vaccinia Virus protein VP39"/>
    <property type="match status" value="1"/>
</dbReference>
<gene>
    <name evidence="2" type="ORF">N7517_004815</name>
</gene>
<evidence type="ECO:0000313" key="3">
    <source>
        <dbReference type="Proteomes" id="UP001147752"/>
    </source>
</evidence>
<dbReference type="AlphaFoldDB" id="A0A9W9S8B5"/>
<dbReference type="OrthoDB" id="2013972at2759"/>
<organism evidence="2 3">
    <name type="scientific">Penicillium concentricum</name>
    <dbReference type="NCBI Taxonomy" id="293559"/>
    <lineage>
        <taxon>Eukaryota</taxon>
        <taxon>Fungi</taxon>
        <taxon>Dikarya</taxon>
        <taxon>Ascomycota</taxon>
        <taxon>Pezizomycotina</taxon>
        <taxon>Eurotiomycetes</taxon>
        <taxon>Eurotiomycetidae</taxon>
        <taxon>Eurotiales</taxon>
        <taxon>Aspergillaceae</taxon>
        <taxon>Penicillium</taxon>
    </lineage>
</organism>
<dbReference type="GeneID" id="81461728"/>
<dbReference type="SUPFAM" id="SSF53335">
    <property type="entry name" value="S-adenosyl-L-methionine-dependent methyltransferases"/>
    <property type="match status" value="1"/>
</dbReference>
<proteinExistence type="predicted"/>
<comment type="caution">
    <text evidence="2">The sequence shown here is derived from an EMBL/GenBank/DDBJ whole genome shotgun (WGS) entry which is preliminary data.</text>
</comment>
<name>A0A9W9S8B5_9EURO</name>
<dbReference type="EMBL" id="JAPZBT010000002">
    <property type="protein sequence ID" value="KAJ5372809.1"/>
    <property type="molecule type" value="Genomic_DNA"/>
</dbReference>
<protein>
    <recommendedName>
        <fullName evidence="1">Methyltransferase domain-containing protein</fullName>
    </recommendedName>
</protein>
<evidence type="ECO:0000259" key="1">
    <source>
        <dbReference type="Pfam" id="PF13649"/>
    </source>
</evidence>
<feature type="non-terminal residue" evidence="2">
    <location>
        <position position="1"/>
    </location>
</feature>
<dbReference type="InterPro" id="IPR041698">
    <property type="entry name" value="Methyltransf_25"/>
</dbReference>
<reference evidence="2" key="1">
    <citation type="submission" date="2022-12" db="EMBL/GenBank/DDBJ databases">
        <authorList>
            <person name="Petersen C."/>
        </authorList>
    </citation>
    <scope>NUCLEOTIDE SEQUENCE</scope>
    <source>
        <strain evidence="2">IBT 3081</strain>
    </source>
</reference>
<dbReference type="Proteomes" id="UP001147752">
    <property type="component" value="Unassembled WGS sequence"/>
</dbReference>
<accession>A0A9W9S8B5</accession>
<reference evidence="2" key="2">
    <citation type="journal article" date="2023" name="IMA Fungus">
        <title>Comparative genomic study of the Penicillium genus elucidates a diverse pangenome and 15 lateral gene transfer events.</title>
        <authorList>
            <person name="Petersen C."/>
            <person name="Sorensen T."/>
            <person name="Nielsen M.R."/>
            <person name="Sondergaard T.E."/>
            <person name="Sorensen J.L."/>
            <person name="Fitzpatrick D.A."/>
            <person name="Frisvad J.C."/>
            <person name="Nielsen K.L."/>
        </authorList>
    </citation>
    <scope>NUCLEOTIDE SEQUENCE</scope>
    <source>
        <strain evidence="2">IBT 3081</strain>
    </source>
</reference>
<dbReference type="Pfam" id="PF13649">
    <property type="entry name" value="Methyltransf_25"/>
    <property type="match status" value="1"/>
</dbReference>
<evidence type="ECO:0000313" key="2">
    <source>
        <dbReference type="EMBL" id="KAJ5372809.1"/>
    </source>
</evidence>
<sequence length="337" mass="37863">FFLNRHLHRSTSIITKPSHLTTLPTMADKTDLEEFFKSEAYANSFKRGEMVTRRFAEILIDQSKVVAESKANPDHLLVILDNACGTGVVSSILNVKVDDLVKKTWKLTCGDISSAMIEYTKVRIQQEGWPNTDTKIVDAQKPELASAQFSHIFTAFAYMALHESAKALKGKDILGCLPPIMKANGDNKLETARMLQPGGIIAFSTWIEPGWMAIARAAIESMPGELCFPETQKILAVLTDGKWDSKPWIESQLEELGFQDIDVRPTTIKLTLTSSIFVDMSMLMFPMIMNSFWTEKQREENKDKVRPALEKYVEDIYGSGNIDTEWVAILSTARKSC</sequence>
<dbReference type="CDD" id="cd02440">
    <property type="entry name" value="AdoMet_MTases"/>
    <property type="match status" value="1"/>
</dbReference>
<dbReference type="InterPro" id="IPR029063">
    <property type="entry name" value="SAM-dependent_MTases_sf"/>
</dbReference>
<dbReference type="RefSeq" id="XP_056578795.1">
    <property type="nucleotide sequence ID" value="XM_056722545.1"/>
</dbReference>
<feature type="domain" description="Methyltransferase" evidence="1">
    <location>
        <begin position="79"/>
        <end position="167"/>
    </location>
</feature>